<dbReference type="PANTHER" id="PTHR44167">
    <property type="entry name" value="OVARIAN-SPECIFIC SERINE/THREONINE-PROTEIN KINASE LOK-RELATED"/>
    <property type="match status" value="1"/>
</dbReference>
<evidence type="ECO:0000313" key="3">
    <source>
        <dbReference type="Proteomes" id="UP000077266"/>
    </source>
</evidence>
<protein>
    <recommendedName>
        <fullName evidence="1">Protein kinase domain-containing protein</fullName>
    </recommendedName>
</protein>
<dbReference type="EMBL" id="KV426009">
    <property type="protein sequence ID" value="KZV92405.1"/>
    <property type="molecule type" value="Genomic_DNA"/>
</dbReference>
<dbReference type="PROSITE" id="PS50011">
    <property type="entry name" value="PROTEIN_KINASE_DOM"/>
    <property type="match status" value="1"/>
</dbReference>
<dbReference type="SUPFAM" id="SSF56112">
    <property type="entry name" value="Protein kinase-like (PK-like)"/>
    <property type="match status" value="1"/>
</dbReference>
<dbReference type="SMART" id="SM00220">
    <property type="entry name" value="S_TKc"/>
    <property type="match status" value="1"/>
</dbReference>
<dbReference type="InParanoid" id="A0A165HSK6"/>
<keyword evidence="3" id="KW-1185">Reference proteome</keyword>
<dbReference type="STRING" id="1314781.A0A165HSK6"/>
<evidence type="ECO:0000259" key="1">
    <source>
        <dbReference type="PROSITE" id="PS50011"/>
    </source>
</evidence>
<accession>A0A165HSK6</accession>
<dbReference type="GO" id="GO:0005634">
    <property type="term" value="C:nucleus"/>
    <property type="evidence" value="ECO:0007669"/>
    <property type="project" value="TreeGrafter"/>
</dbReference>
<dbReference type="AlphaFoldDB" id="A0A165HSK6"/>
<dbReference type="GO" id="GO:0004674">
    <property type="term" value="F:protein serine/threonine kinase activity"/>
    <property type="evidence" value="ECO:0007669"/>
    <property type="project" value="TreeGrafter"/>
</dbReference>
<sequence>MSEPLYSKEDGKLQASELWWSDHYEELLARGYRLRERYCKTTMDSWLVRNEIDDDEALRRGLMDYPDVDRAAYVGMDAKQTTEGDRLVWIKRCRLQKPIHTIAELKLEYVRELLITSLIPHEENSFNHCMPLMDVFLAGEKPLEELSPNYPCFTYACLVYPWGLLVDRHPFRIAAEVMPFVQQLLEGLVFLHGINIAHRDIHPENVLMTPSGIFPNGIDPVRNLKLRNYLADGSPSYDRIDVPAKYWYIDLGLSTHFSDDDHTVVWEAGVLTLPEAYNGIVDPPLEMKPTRTPYDAFAGDVYQLGTTFKIFFGDSIPSLRPLFSAMTQCDPSKRPTAEQCLAKFHASTDRLSRWQLLLPVRNTLYVLRQPAMMAAIGWKMRLQFTVVHYVDWFRMFRKALRQGIPIREA</sequence>
<feature type="domain" description="Protein kinase" evidence="1">
    <location>
        <begin position="54"/>
        <end position="348"/>
    </location>
</feature>
<proteinExistence type="predicted"/>
<dbReference type="InterPro" id="IPR000719">
    <property type="entry name" value="Prot_kinase_dom"/>
</dbReference>
<name>A0A165HSK6_EXIGL</name>
<reference evidence="2 3" key="1">
    <citation type="journal article" date="2016" name="Mol. Biol. Evol.">
        <title>Comparative Genomics of Early-Diverging Mushroom-Forming Fungi Provides Insights into the Origins of Lignocellulose Decay Capabilities.</title>
        <authorList>
            <person name="Nagy L.G."/>
            <person name="Riley R."/>
            <person name="Tritt A."/>
            <person name="Adam C."/>
            <person name="Daum C."/>
            <person name="Floudas D."/>
            <person name="Sun H."/>
            <person name="Yadav J.S."/>
            <person name="Pangilinan J."/>
            <person name="Larsson K.H."/>
            <person name="Matsuura K."/>
            <person name="Barry K."/>
            <person name="Labutti K."/>
            <person name="Kuo R."/>
            <person name="Ohm R.A."/>
            <person name="Bhattacharya S.S."/>
            <person name="Shirouzu T."/>
            <person name="Yoshinaga Y."/>
            <person name="Martin F.M."/>
            <person name="Grigoriev I.V."/>
            <person name="Hibbett D.S."/>
        </authorList>
    </citation>
    <scope>NUCLEOTIDE SEQUENCE [LARGE SCALE GENOMIC DNA]</scope>
    <source>
        <strain evidence="2 3">HHB12029</strain>
    </source>
</reference>
<dbReference type="PANTHER" id="PTHR44167:SF24">
    <property type="entry name" value="SERINE_THREONINE-PROTEIN KINASE CHK2"/>
    <property type="match status" value="1"/>
</dbReference>
<organism evidence="2 3">
    <name type="scientific">Exidia glandulosa HHB12029</name>
    <dbReference type="NCBI Taxonomy" id="1314781"/>
    <lineage>
        <taxon>Eukaryota</taxon>
        <taxon>Fungi</taxon>
        <taxon>Dikarya</taxon>
        <taxon>Basidiomycota</taxon>
        <taxon>Agaricomycotina</taxon>
        <taxon>Agaricomycetes</taxon>
        <taxon>Auriculariales</taxon>
        <taxon>Exidiaceae</taxon>
        <taxon>Exidia</taxon>
    </lineage>
</organism>
<dbReference type="GO" id="GO:0005524">
    <property type="term" value="F:ATP binding"/>
    <property type="evidence" value="ECO:0007669"/>
    <property type="project" value="InterPro"/>
</dbReference>
<evidence type="ECO:0000313" key="2">
    <source>
        <dbReference type="EMBL" id="KZV92405.1"/>
    </source>
</evidence>
<dbReference type="GO" id="GO:0044773">
    <property type="term" value="P:mitotic DNA damage checkpoint signaling"/>
    <property type="evidence" value="ECO:0007669"/>
    <property type="project" value="TreeGrafter"/>
</dbReference>
<dbReference type="Gene3D" id="1.10.510.10">
    <property type="entry name" value="Transferase(Phosphotransferase) domain 1"/>
    <property type="match status" value="1"/>
</dbReference>
<gene>
    <name evidence="2" type="ORF">EXIGLDRAFT_647330</name>
</gene>
<dbReference type="InterPro" id="IPR011009">
    <property type="entry name" value="Kinase-like_dom_sf"/>
</dbReference>
<dbReference type="Proteomes" id="UP000077266">
    <property type="component" value="Unassembled WGS sequence"/>
</dbReference>
<dbReference type="OrthoDB" id="5987198at2759"/>